<dbReference type="InterPro" id="IPR013320">
    <property type="entry name" value="ConA-like_dom_sf"/>
</dbReference>
<reference evidence="8 9" key="2">
    <citation type="submission" date="2015-01" db="EMBL/GenBank/DDBJ databases">
        <authorList>
            <consortium name="NBRP consortium"/>
            <person name="Sawabe T."/>
            <person name="Meirelles P."/>
            <person name="Feng G."/>
            <person name="Sayaka M."/>
            <person name="Hattori M."/>
            <person name="Ohkuma M."/>
        </authorList>
    </citation>
    <scope>NUCLEOTIDE SEQUENCE [LARGE SCALE GENOMIC DNA]</scope>
    <source>
        <strain evidence="9">JCM 19241</strain>
    </source>
</reference>
<dbReference type="Pfam" id="PF08244">
    <property type="entry name" value="Glyco_hydro_32C"/>
    <property type="match status" value="1"/>
</dbReference>
<reference evidence="8 9" key="1">
    <citation type="submission" date="2015-01" db="EMBL/GenBank/DDBJ databases">
        <title>Vibrio sp. C94 JCM 19241 whole genome shotgun sequence.</title>
        <authorList>
            <person name="Sawabe T."/>
            <person name="Meirelles P."/>
            <person name="Feng G."/>
            <person name="Sayaka M."/>
            <person name="Hattori M."/>
            <person name="Ohkuma M."/>
        </authorList>
    </citation>
    <scope>NUCLEOTIDE SEQUENCE [LARGE SCALE GENOMIC DNA]</scope>
    <source>
        <strain evidence="9">JCM 19241</strain>
    </source>
</reference>
<feature type="domain" description="Glycosyl hydrolase family 32 C-terminal" evidence="7">
    <location>
        <begin position="116"/>
        <end position="235"/>
    </location>
</feature>
<feature type="domain" description="Glycosyl hydrolase family 32 N-terminal" evidence="6">
    <location>
        <begin position="1"/>
        <end position="113"/>
    </location>
</feature>
<gene>
    <name evidence="8" type="ORF">JCM19241_3201</name>
</gene>
<dbReference type="GO" id="GO:0004564">
    <property type="term" value="F:beta-fructofuranosidase activity"/>
    <property type="evidence" value="ECO:0007669"/>
    <property type="project" value="UniProtKB-EC"/>
</dbReference>
<dbReference type="SMART" id="SM00640">
    <property type="entry name" value="Glyco_32"/>
    <property type="match status" value="1"/>
</dbReference>
<dbReference type="GO" id="GO:0005975">
    <property type="term" value="P:carbohydrate metabolic process"/>
    <property type="evidence" value="ECO:0007669"/>
    <property type="project" value="InterPro"/>
</dbReference>
<evidence type="ECO:0000256" key="4">
    <source>
        <dbReference type="ARBA" id="ARBA00023295"/>
    </source>
</evidence>
<sequence length="254" mass="28832">MPDFFELNGQSFVVAGPQGIESESKHHTIPHHNGIFKSEFGEDNNITLSEFQNLDMGFDFYAPQSMETADGRRIMSGWMGLPDEIKHPSNNWVHQLTALRELNYTNGKLIQWPVAEIDSLRTQKQHIELSEGETYNVLTNKSFDLNVTLDQGAELRLHDSGEQYVSIKLEDGILLLDRTHTQIQQGDTIRELELESEEVELRILSDNSSLELFINGGEQVMSARVFTNGHGIKLEKGMASIELYELKPATRPYI</sequence>
<dbReference type="InterPro" id="IPR051214">
    <property type="entry name" value="GH32_Enzymes"/>
</dbReference>
<dbReference type="PANTHER" id="PTHR43101:SF1">
    <property type="entry name" value="BETA-FRUCTOSIDASE"/>
    <property type="match status" value="1"/>
</dbReference>
<evidence type="ECO:0000256" key="3">
    <source>
        <dbReference type="ARBA" id="ARBA00022801"/>
    </source>
</evidence>
<comment type="similarity">
    <text evidence="1 5">Belongs to the glycosyl hydrolase 32 family.</text>
</comment>
<evidence type="ECO:0000259" key="7">
    <source>
        <dbReference type="Pfam" id="PF08244"/>
    </source>
</evidence>
<dbReference type="PANTHER" id="PTHR43101">
    <property type="entry name" value="BETA-FRUCTOSIDASE"/>
    <property type="match status" value="1"/>
</dbReference>
<dbReference type="Gene3D" id="2.60.120.560">
    <property type="entry name" value="Exo-inulinase, domain 1"/>
    <property type="match status" value="1"/>
</dbReference>
<dbReference type="AlphaFoldDB" id="A0A0B8QLD9"/>
<protein>
    <recommendedName>
        <fullName evidence="2">beta-fructofuranosidase</fullName>
        <ecNumber evidence="2">3.2.1.26</ecNumber>
    </recommendedName>
</protein>
<evidence type="ECO:0000256" key="5">
    <source>
        <dbReference type="RuleBase" id="RU362110"/>
    </source>
</evidence>
<dbReference type="InterPro" id="IPR013189">
    <property type="entry name" value="Glyco_hydro_32_C"/>
</dbReference>
<dbReference type="EC" id="3.2.1.26" evidence="2"/>
<dbReference type="SUPFAM" id="SSF75005">
    <property type="entry name" value="Arabinanase/levansucrase/invertase"/>
    <property type="match status" value="1"/>
</dbReference>
<organism evidence="8 9">
    <name type="scientific">Vibrio ishigakensis</name>
    <dbReference type="NCBI Taxonomy" id="1481914"/>
    <lineage>
        <taxon>Bacteria</taxon>
        <taxon>Pseudomonadati</taxon>
        <taxon>Pseudomonadota</taxon>
        <taxon>Gammaproteobacteria</taxon>
        <taxon>Vibrionales</taxon>
        <taxon>Vibrionaceae</taxon>
        <taxon>Vibrio</taxon>
    </lineage>
</organism>
<evidence type="ECO:0000313" key="8">
    <source>
        <dbReference type="EMBL" id="GAM75289.1"/>
    </source>
</evidence>
<dbReference type="InterPro" id="IPR023296">
    <property type="entry name" value="Glyco_hydro_beta-prop_sf"/>
</dbReference>
<evidence type="ECO:0000256" key="1">
    <source>
        <dbReference type="ARBA" id="ARBA00009902"/>
    </source>
</evidence>
<accession>A0A0B8QLD9</accession>
<dbReference type="STRING" id="1481914.JCM19241_3201"/>
<evidence type="ECO:0000313" key="9">
    <source>
        <dbReference type="Proteomes" id="UP000031666"/>
    </source>
</evidence>
<keyword evidence="3 5" id="KW-0378">Hydrolase</keyword>
<dbReference type="Gene3D" id="2.115.10.20">
    <property type="entry name" value="Glycosyl hydrolase domain, family 43"/>
    <property type="match status" value="1"/>
</dbReference>
<name>A0A0B8QLD9_9VIBR</name>
<proteinExistence type="inferred from homology"/>
<dbReference type="InterPro" id="IPR013148">
    <property type="entry name" value="Glyco_hydro_32_N"/>
</dbReference>
<evidence type="ECO:0000259" key="6">
    <source>
        <dbReference type="Pfam" id="PF00251"/>
    </source>
</evidence>
<dbReference type="Pfam" id="PF00251">
    <property type="entry name" value="Glyco_hydro_32N"/>
    <property type="match status" value="1"/>
</dbReference>
<evidence type="ECO:0000256" key="2">
    <source>
        <dbReference type="ARBA" id="ARBA00012758"/>
    </source>
</evidence>
<dbReference type="SUPFAM" id="SSF49899">
    <property type="entry name" value="Concanavalin A-like lectins/glucanases"/>
    <property type="match status" value="1"/>
</dbReference>
<comment type="caution">
    <text evidence="8">The sequence shown here is derived from an EMBL/GenBank/DDBJ whole genome shotgun (WGS) entry which is preliminary data.</text>
</comment>
<dbReference type="InterPro" id="IPR001362">
    <property type="entry name" value="Glyco_hydro_32"/>
</dbReference>
<dbReference type="EMBL" id="BBSC01000004">
    <property type="protein sequence ID" value="GAM75289.1"/>
    <property type="molecule type" value="Genomic_DNA"/>
</dbReference>
<keyword evidence="4 5" id="KW-0326">Glycosidase</keyword>
<dbReference type="Proteomes" id="UP000031666">
    <property type="component" value="Unassembled WGS sequence"/>
</dbReference>